<sequence>MRRRNSGSPPSGRRRTPGPGNEGAPAPDAAHRPDGSAPTRHGRTDPIPPEAFFRHQDLTAAGQATACGLRTFRRRREVP</sequence>
<evidence type="ECO:0000313" key="3">
    <source>
        <dbReference type="Proteomes" id="UP000326178"/>
    </source>
</evidence>
<organism evidence="2 3">
    <name type="scientific">Streptomyces nitrosporeus</name>
    <dbReference type="NCBI Taxonomy" id="28894"/>
    <lineage>
        <taxon>Bacteria</taxon>
        <taxon>Bacillati</taxon>
        <taxon>Actinomycetota</taxon>
        <taxon>Actinomycetes</taxon>
        <taxon>Kitasatosporales</taxon>
        <taxon>Streptomycetaceae</taxon>
        <taxon>Streptomyces</taxon>
    </lineage>
</organism>
<accession>A0A5J6F507</accession>
<gene>
    <name evidence="2" type="ORF">CP967_03355</name>
</gene>
<dbReference type="KEGG" id="snk:CP967_03355"/>
<proteinExistence type="predicted"/>
<keyword evidence="3" id="KW-1185">Reference proteome</keyword>
<dbReference type="AlphaFoldDB" id="A0A5J6F507"/>
<name>A0A5J6F507_9ACTN</name>
<dbReference type="EMBL" id="CP023702">
    <property type="protein sequence ID" value="QEU71123.1"/>
    <property type="molecule type" value="Genomic_DNA"/>
</dbReference>
<feature type="compositionally biased region" description="Low complexity" evidence="1">
    <location>
        <begin position="1"/>
        <end position="11"/>
    </location>
</feature>
<reference evidence="2 3" key="1">
    <citation type="submission" date="2017-09" db="EMBL/GenBank/DDBJ databases">
        <authorList>
            <person name="Lee N."/>
            <person name="Cho B.-K."/>
        </authorList>
    </citation>
    <scope>NUCLEOTIDE SEQUENCE [LARGE SCALE GENOMIC DNA]</scope>
    <source>
        <strain evidence="2 3">ATCC 12769</strain>
    </source>
</reference>
<evidence type="ECO:0000256" key="1">
    <source>
        <dbReference type="SAM" id="MobiDB-lite"/>
    </source>
</evidence>
<evidence type="ECO:0000313" key="2">
    <source>
        <dbReference type="EMBL" id="QEU71123.1"/>
    </source>
</evidence>
<protein>
    <submittedName>
        <fullName evidence="2">Uncharacterized protein</fullName>
    </submittedName>
</protein>
<dbReference type="Proteomes" id="UP000326178">
    <property type="component" value="Chromosome"/>
</dbReference>
<feature type="region of interest" description="Disordered" evidence="1">
    <location>
        <begin position="1"/>
        <end position="50"/>
    </location>
</feature>